<evidence type="ECO:0000313" key="3">
    <source>
        <dbReference type="EMBL" id="KAL0491549.1"/>
    </source>
</evidence>
<dbReference type="Pfam" id="PF02204">
    <property type="entry name" value="VPS9"/>
    <property type="match status" value="1"/>
</dbReference>
<sequence length="553" mass="63922">MQTGSTVLKLLEKAVTLEENGCSGEAYIEYLNVVETMAKELRQLSQLNAHSEVESSVVMLRHCVDRVQHLSKILPQHLPSTQPRQHTIVAQNRKSLPNTQNNTPVQQTTTSPPPRTSTPPLVQPQLHTSNSQKSLRDARKKAEEEALRRMREQMQFKVESDRKNLERSKALAINSRVEREFHNSIKSSSRRFKWEVQDKWSTFIDKYLKYDTDVSQNIIVADKYWLEQLQCSARSGRSIADAIQTHMDCILVDSRHPLNDICIQFVGQFNQSYGSVEDNFEEHIQRARTEIFTFLERLLKVLFGKYWISFSDHDDLSEMLVYNCILKHLFSIGVYARLLSIFKNIYQNENHSLNQKMLEFSGVTCQELGVKKLFRLDLGYQTIVNQLHKYDALFTIEEKLKLITSVIDQISVVVVQHYKDNPDIKGEKLVIGADDMLPIFIFVFIKSNIKDIYAKFKLLEYFMDEEFSKGAEGYAMVTLEMAMNYAMGLNKEDLDPIEVEEKVEEYVVDEKSVIKEHSFAFESTSMGYQKENSFVLDDLMGLSLDDADLDDII</sequence>
<protein>
    <recommendedName>
        <fullName evidence="2">VPS9 domain-containing protein</fullName>
    </recommendedName>
</protein>
<dbReference type="InterPro" id="IPR037191">
    <property type="entry name" value="VPS9_dom_sf"/>
</dbReference>
<dbReference type="GO" id="GO:0045022">
    <property type="term" value="P:early endosome to late endosome transport"/>
    <property type="evidence" value="ECO:0007669"/>
    <property type="project" value="TreeGrafter"/>
</dbReference>
<feature type="domain" description="VPS9" evidence="2">
    <location>
        <begin position="347"/>
        <end position="495"/>
    </location>
</feature>
<dbReference type="SMART" id="SM00167">
    <property type="entry name" value="VPS9"/>
    <property type="match status" value="1"/>
</dbReference>
<dbReference type="Gene3D" id="1.20.1050.80">
    <property type="entry name" value="VPS9 domain"/>
    <property type="match status" value="1"/>
</dbReference>
<dbReference type="AlphaFoldDB" id="A0AAW2ZS32"/>
<dbReference type="GO" id="GO:0097422">
    <property type="term" value="C:tubular endosome"/>
    <property type="evidence" value="ECO:0007669"/>
    <property type="project" value="TreeGrafter"/>
</dbReference>
<dbReference type="GO" id="GO:0000149">
    <property type="term" value="F:SNARE binding"/>
    <property type="evidence" value="ECO:0007669"/>
    <property type="project" value="TreeGrafter"/>
</dbReference>
<evidence type="ECO:0000259" key="2">
    <source>
        <dbReference type="PROSITE" id="PS51205"/>
    </source>
</evidence>
<gene>
    <name evidence="3" type="ORF">AKO1_010284</name>
</gene>
<reference evidence="3 4" key="1">
    <citation type="submission" date="2024-03" db="EMBL/GenBank/DDBJ databases">
        <title>The Acrasis kona genome and developmental transcriptomes reveal deep origins of eukaryotic multicellular pathways.</title>
        <authorList>
            <person name="Sheikh S."/>
            <person name="Fu C.-J."/>
            <person name="Brown M.W."/>
            <person name="Baldauf S.L."/>
        </authorList>
    </citation>
    <scope>NUCLEOTIDE SEQUENCE [LARGE SCALE GENOMIC DNA]</scope>
    <source>
        <strain evidence="3 4">ATCC MYA-3509</strain>
    </source>
</reference>
<dbReference type="GO" id="GO:0030133">
    <property type="term" value="C:transport vesicle"/>
    <property type="evidence" value="ECO:0007669"/>
    <property type="project" value="TreeGrafter"/>
</dbReference>
<feature type="compositionally biased region" description="Basic and acidic residues" evidence="1">
    <location>
        <begin position="134"/>
        <end position="145"/>
    </location>
</feature>
<dbReference type="InterPro" id="IPR051248">
    <property type="entry name" value="UPF0507/Ank_repeat_27"/>
</dbReference>
<dbReference type="GO" id="GO:0005770">
    <property type="term" value="C:late endosome"/>
    <property type="evidence" value="ECO:0007669"/>
    <property type="project" value="TreeGrafter"/>
</dbReference>
<dbReference type="PANTHER" id="PTHR24170:SF1">
    <property type="entry name" value="DOMAIN PROTEIN, PUTATIVE (AFU_ORTHOLOGUE AFUA_1G09870)-RELATED"/>
    <property type="match status" value="1"/>
</dbReference>
<dbReference type="InterPro" id="IPR003123">
    <property type="entry name" value="VPS9"/>
</dbReference>
<dbReference type="SUPFAM" id="SSF109993">
    <property type="entry name" value="VPS9 domain"/>
    <property type="match status" value="1"/>
</dbReference>
<dbReference type="PANTHER" id="PTHR24170">
    <property type="entry name" value="ANKYRIN REPEAT DOMAIN-CONTAINING PROTEIN 27"/>
    <property type="match status" value="1"/>
</dbReference>
<proteinExistence type="predicted"/>
<keyword evidence="4" id="KW-1185">Reference proteome</keyword>
<comment type="caution">
    <text evidence="3">The sequence shown here is derived from an EMBL/GenBank/DDBJ whole genome shotgun (WGS) entry which is preliminary data.</text>
</comment>
<accession>A0AAW2ZS32</accession>
<evidence type="ECO:0000256" key="1">
    <source>
        <dbReference type="SAM" id="MobiDB-lite"/>
    </source>
</evidence>
<dbReference type="GO" id="GO:0005769">
    <property type="term" value="C:early endosome"/>
    <property type="evidence" value="ECO:0007669"/>
    <property type="project" value="TreeGrafter"/>
</dbReference>
<evidence type="ECO:0000313" key="4">
    <source>
        <dbReference type="Proteomes" id="UP001431209"/>
    </source>
</evidence>
<feature type="compositionally biased region" description="Low complexity" evidence="1">
    <location>
        <begin position="96"/>
        <end position="110"/>
    </location>
</feature>
<organism evidence="3 4">
    <name type="scientific">Acrasis kona</name>
    <dbReference type="NCBI Taxonomy" id="1008807"/>
    <lineage>
        <taxon>Eukaryota</taxon>
        <taxon>Discoba</taxon>
        <taxon>Heterolobosea</taxon>
        <taxon>Tetramitia</taxon>
        <taxon>Eutetramitia</taxon>
        <taxon>Acrasidae</taxon>
        <taxon>Acrasis</taxon>
    </lineage>
</organism>
<dbReference type="PROSITE" id="PS51205">
    <property type="entry name" value="VPS9"/>
    <property type="match status" value="1"/>
</dbReference>
<dbReference type="EMBL" id="JAOPGA020001811">
    <property type="protein sequence ID" value="KAL0491549.1"/>
    <property type="molecule type" value="Genomic_DNA"/>
</dbReference>
<dbReference type="Proteomes" id="UP001431209">
    <property type="component" value="Unassembled WGS sequence"/>
</dbReference>
<dbReference type="GO" id="GO:0005886">
    <property type="term" value="C:plasma membrane"/>
    <property type="evidence" value="ECO:0007669"/>
    <property type="project" value="TreeGrafter"/>
</dbReference>
<feature type="region of interest" description="Disordered" evidence="1">
    <location>
        <begin position="92"/>
        <end position="145"/>
    </location>
</feature>
<dbReference type="GO" id="GO:0005085">
    <property type="term" value="F:guanyl-nucleotide exchange factor activity"/>
    <property type="evidence" value="ECO:0007669"/>
    <property type="project" value="TreeGrafter"/>
</dbReference>
<name>A0AAW2ZS32_9EUKA</name>